<proteinExistence type="predicted"/>
<keyword evidence="2" id="KW-0238">DNA-binding</keyword>
<dbReference type="SMART" id="SM00100">
    <property type="entry name" value="cNMP"/>
    <property type="match status" value="1"/>
</dbReference>
<dbReference type="PROSITE" id="PS51063">
    <property type="entry name" value="HTH_CRP_2"/>
    <property type="match status" value="1"/>
</dbReference>
<dbReference type="SUPFAM" id="SSF51206">
    <property type="entry name" value="cAMP-binding domain-like"/>
    <property type="match status" value="1"/>
</dbReference>
<dbReference type="GO" id="GO:0003700">
    <property type="term" value="F:DNA-binding transcription factor activity"/>
    <property type="evidence" value="ECO:0007669"/>
    <property type="project" value="TreeGrafter"/>
</dbReference>
<dbReference type="InterPro" id="IPR050397">
    <property type="entry name" value="Env_Response_Regulators"/>
</dbReference>
<evidence type="ECO:0000259" key="5">
    <source>
        <dbReference type="PROSITE" id="PS50042"/>
    </source>
</evidence>
<dbReference type="PANTHER" id="PTHR24567:SF75">
    <property type="entry name" value="FUMARATE AND NITRATE REDUCTION REGULATORY PROTEIN"/>
    <property type="match status" value="1"/>
</dbReference>
<evidence type="ECO:0000256" key="4">
    <source>
        <dbReference type="SAM" id="MobiDB-lite"/>
    </source>
</evidence>
<dbReference type="InterPro" id="IPR014710">
    <property type="entry name" value="RmlC-like_jellyroll"/>
</dbReference>
<dbReference type="InterPro" id="IPR036390">
    <property type="entry name" value="WH_DNA-bd_sf"/>
</dbReference>
<evidence type="ECO:0000259" key="6">
    <source>
        <dbReference type="PROSITE" id="PS51063"/>
    </source>
</evidence>
<reference evidence="7 8" key="1">
    <citation type="submission" date="2016-11" db="EMBL/GenBank/DDBJ databases">
        <authorList>
            <person name="Jaros S."/>
            <person name="Januszkiewicz K."/>
            <person name="Wedrychowicz H."/>
        </authorList>
    </citation>
    <scope>NUCLEOTIDE SEQUENCE [LARGE SCALE GENOMIC DNA]</scope>
    <source>
        <strain evidence="7 8">DSM 18231</strain>
    </source>
</reference>
<dbReference type="GO" id="GO:0005829">
    <property type="term" value="C:cytosol"/>
    <property type="evidence" value="ECO:0007669"/>
    <property type="project" value="TreeGrafter"/>
</dbReference>
<organism evidence="7 8">
    <name type="scientific">Stutzerimonas xanthomarina DSM 18231</name>
    <dbReference type="NCBI Taxonomy" id="1403346"/>
    <lineage>
        <taxon>Bacteria</taxon>
        <taxon>Pseudomonadati</taxon>
        <taxon>Pseudomonadota</taxon>
        <taxon>Gammaproteobacteria</taxon>
        <taxon>Pseudomonadales</taxon>
        <taxon>Pseudomonadaceae</taxon>
        <taxon>Stutzerimonas</taxon>
    </lineage>
</organism>
<dbReference type="SUPFAM" id="SSF46785">
    <property type="entry name" value="Winged helix' DNA-binding domain"/>
    <property type="match status" value="1"/>
</dbReference>
<feature type="domain" description="HTH crp-type" evidence="6">
    <location>
        <begin position="146"/>
        <end position="219"/>
    </location>
</feature>
<sequence length="251" mass="27713">MHCRRCIRAAQCLPGVLSKSEIKKLERLVTSGPLLDRGDELFRAGQPAEALYVIRSGAVQSSTANEHGSQQIVGFMLAGDFLGVSALYDGSYTTTATAMQSTSACRISFDVLEQFSGNSALNRFVMRRLGHELQHCRLARLRMAAPRSKTRVARFILHHMTMVASRGLSATRFRLPMARWQIANHLGLAIESLSRELASFRAHGILEVRNREVVVRDVARLQRLADGLPHEGGAPIVKMTGGRRPNKLQAV</sequence>
<protein>
    <submittedName>
        <fullName evidence="7">CRP/FNR family transcriptional regulator, anaerobic regulatory protein</fullName>
    </submittedName>
</protein>
<accession>A0A1M5M248</accession>
<dbReference type="GO" id="GO:0003677">
    <property type="term" value="F:DNA binding"/>
    <property type="evidence" value="ECO:0007669"/>
    <property type="project" value="UniProtKB-KW"/>
</dbReference>
<dbReference type="CDD" id="cd00038">
    <property type="entry name" value="CAP_ED"/>
    <property type="match status" value="1"/>
</dbReference>
<feature type="domain" description="Cyclic nucleotide-binding" evidence="5">
    <location>
        <begin position="13"/>
        <end position="107"/>
    </location>
</feature>
<dbReference type="Proteomes" id="UP000184000">
    <property type="component" value="Unassembled WGS sequence"/>
</dbReference>
<gene>
    <name evidence="7" type="ORF">SAMN02744645_1060</name>
</gene>
<dbReference type="EMBL" id="FQXA01000002">
    <property type="protein sequence ID" value="SHG71300.1"/>
    <property type="molecule type" value="Genomic_DNA"/>
</dbReference>
<evidence type="ECO:0000256" key="1">
    <source>
        <dbReference type="ARBA" id="ARBA00023015"/>
    </source>
</evidence>
<dbReference type="PROSITE" id="PS50042">
    <property type="entry name" value="CNMP_BINDING_3"/>
    <property type="match status" value="1"/>
</dbReference>
<evidence type="ECO:0000313" key="7">
    <source>
        <dbReference type="EMBL" id="SHG71300.1"/>
    </source>
</evidence>
<feature type="region of interest" description="Disordered" evidence="4">
    <location>
        <begin position="232"/>
        <end position="251"/>
    </location>
</feature>
<keyword evidence="3" id="KW-0804">Transcription</keyword>
<dbReference type="InterPro" id="IPR018490">
    <property type="entry name" value="cNMP-bd_dom_sf"/>
</dbReference>
<dbReference type="InterPro" id="IPR036388">
    <property type="entry name" value="WH-like_DNA-bd_sf"/>
</dbReference>
<dbReference type="Pfam" id="PF13545">
    <property type="entry name" value="HTH_Crp_2"/>
    <property type="match status" value="1"/>
</dbReference>
<dbReference type="PRINTS" id="PR00034">
    <property type="entry name" value="HTHCRP"/>
</dbReference>
<dbReference type="InterPro" id="IPR000595">
    <property type="entry name" value="cNMP-bd_dom"/>
</dbReference>
<keyword evidence="1" id="KW-0805">Transcription regulation</keyword>
<name>A0A1M5M248_9GAMM</name>
<dbReference type="Pfam" id="PF00027">
    <property type="entry name" value="cNMP_binding"/>
    <property type="match status" value="1"/>
</dbReference>
<dbReference type="InterPro" id="IPR012318">
    <property type="entry name" value="HTH_CRP"/>
</dbReference>
<dbReference type="Gene3D" id="1.10.10.10">
    <property type="entry name" value="Winged helix-like DNA-binding domain superfamily/Winged helix DNA-binding domain"/>
    <property type="match status" value="1"/>
</dbReference>
<dbReference type="Gene3D" id="2.60.120.10">
    <property type="entry name" value="Jelly Rolls"/>
    <property type="match status" value="1"/>
</dbReference>
<dbReference type="PANTHER" id="PTHR24567">
    <property type="entry name" value="CRP FAMILY TRANSCRIPTIONAL REGULATORY PROTEIN"/>
    <property type="match status" value="1"/>
</dbReference>
<dbReference type="SMART" id="SM00419">
    <property type="entry name" value="HTH_CRP"/>
    <property type="match status" value="1"/>
</dbReference>
<evidence type="ECO:0000256" key="3">
    <source>
        <dbReference type="ARBA" id="ARBA00023163"/>
    </source>
</evidence>
<evidence type="ECO:0000256" key="2">
    <source>
        <dbReference type="ARBA" id="ARBA00023125"/>
    </source>
</evidence>
<evidence type="ECO:0000313" key="8">
    <source>
        <dbReference type="Proteomes" id="UP000184000"/>
    </source>
</evidence>
<dbReference type="AlphaFoldDB" id="A0A1M5M248"/>